<organism evidence="1">
    <name type="scientific">uncultured Caudovirales phage</name>
    <dbReference type="NCBI Taxonomy" id="2100421"/>
    <lineage>
        <taxon>Viruses</taxon>
        <taxon>Duplodnaviria</taxon>
        <taxon>Heunggongvirae</taxon>
        <taxon>Uroviricota</taxon>
        <taxon>Caudoviricetes</taxon>
        <taxon>Peduoviridae</taxon>
        <taxon>Maltschvirus</taxon>
        <taxon>Maltschvirus maltsch</taxon>
    </lineage>
</organism>
<name>A0A6J5M0B7_9CAUD</name>
<dbReference type="EMBL" id="LR796350">
    <property type="protein sequence ID" value="CAB4139592.1"/>
    <property type="molecule type" value="Genomic_DNA"/>
</dbReference>
<sequence>MPKVYVRFDDQGEYTDGTDYVLLFEYYPDEISFRPSELMGLTKSEAITLKHQKDVAYLRS</sequence>
<accession>A0A6J5M0B7</accession>
<gene>
    <name evidence="1" type="ORF">UFOVP340_56</name>
</gene>
<reference evidence="1" key="1">
    <citation type="submission" date="2020-04" db="EMBL/GenBank/DDBJ databases">
        <authorList>
            <person name="Chiriac C."/>
            <person name="Salcher M."/>
            <person name="Ghai R."/>
            <person name="Kavagutti S V."/>
        </authorList>
    </citation>
    <scope>NUCLEOTIDE SEQUENCE</scope>
</reference>
<protein>
    <submittedName>
        <fullName evidence="1">Uncharacterized protein</fullName>
    </submittedName>
</protein>
<proteinExistence type="predicted"/>
<evidence type="ECO:0000313" key="1">
    <source>
        <dbReference type="EMBL" id="CAB4139592.1"/>
    </source>
</evidence>